<gene>
    <name evidence="1" type="ORF">NEE01_11905</name>
</gene>
<organism evidence="1 2">
    <name type="scientific">Sphingomonas lycopersici</name>
    <dbReference type="NCBI Taxonomy" id="2951807"/>
    <lineage>
        <taxon>Bacteria</taxon>
        <taxon>Pseudomonadati</taxon>
        <taxon>Pseudomonadota</taxon>
        <taxon>Alphaproteobacteria</taxon>
        <taxon>Sphingomonadales</taxon>
        <taxon>Sphingomonadaceae</taxon>
        <taxon>Sphingomonas</taxon>
    </lineage>
</organism>
<evidence type="ECO:0000313" key="1">
    <source>
        <dbReference type="EMBL" id="MCW6535483.1"/>
    </source>
</evidence>
<reference evidence="1" key="1">
    <citation type="submission" date="2022-06" db="EMBL/GenBank/DDBJ databases">
        <title>Sphingomonas sp. nov. isolated from rhizosphere soil of tomato.</title>
        <authorList>
            <person name="Dong H."/>
            <person name="Gao R."/>
        </authorList>
    </citation>
    <scope>NUCLEOTIDE SEQUENCE</scope>
    <source>
        <strain evidence="1">MMSM24</strain>
    </source>
</reference>
<dbReference type="EMBL" id="JANFAV010000007">
    <property type="protein sequence ID" value="MCW6535483.1"/>
    <property type="molecule type" value="Genomic_DNA"/>
</dbReference>
<proteinExistence type="predicted"/>
<name>A0AA41ZGX6_9SPHN</name>
<evidence type="ECO:0000313" key="2">
    <source>
        <dbReference type="Proteomes" id="UP001165565"/>
    </source>
</evidence>
<dbReference type="AlphaFoldDB" id="A0AA41ZGX6"/>
<accession>A0AA41ZGX6</accession>
<dbReference type="Proteomes" id="UP001165565">
    <property type="component" value="Unassembled WGS sequence"/>
</dbReference>
<protein>
    <submittedName>
        <fullName evidence="1">Uncharacterized protein</fullName>
    </submittedName>
</protein>
<comment type="caution">
    <text evidence="1">The sequence shown here is derived from an EMBL/GenBank/DDBJ whole genome shotgun (WGS) entry which is preliminary data.</text>
</comment>
<dbReference type="RefSeq" id="WP_265269067.1">
    <property type="nucleotide sequence ID" value="NZ_JANFAV010000007.1"/>
</dbReference>
<sequence>MMRAVHPWSKKGQGFDKLSPNDICGGAIAHPVRAELVEGLSFFVQRAAPSAARPNPKTFPEGQGLKLFVSQGVSRV</sequence>
<keyword evidence="2" id="KW-1185">Reference proteome</keyword>